<evidence type="ECO:0000256" key="2">
    <source>
        <dbReference type="ARBA" id="ARBA00023122"/>
    </source>
</evidence>
<dbReference type="SMART" id="SM00116">
    <property type="entry name" value="CBS"/>
    <property type="match status" value="2"/>
</dbReference>
<dbReference type="RefSeq" id="WP_007045050.1">
    <property type="nucleotide sequence ID" value="NZ_AGJL01000050.1"/>
</dbReference>
<dbReference type="PATRIC" id="fig|647171.4.peg.1576"/>
<evidence type="ECO:0000259" key="4">
    <source>
        <dbReference type="PROSITE" id="PS51371"/>
    </source>
</evidence>
<sequence>MKVKELMDTNFLKVYPDYTVEEVSELMYKKKRYSSPVVDEHDKLVGWINAIDLLILNDEDKKKEIKEFMHDIDRVIILNENDEAREAVIKIVKYKVVSIPVVNNEGKVVGIVRNCDITKTLAKLYDIPVYKLFKTLQEQLRGITWEELMEAAAIVTKQTTGEEITPEEYERRIKDATFGKAIWACGGLEKFFAGLIRIGEVALARKVAKKRGM</sequence>
<dbReference type="InterPro" id="IPR016486">
    <property type="entry name" value="UCP006591_CBS"/>
</dbReference>
<dbReference type="AlphaFoldDB" id="H1L0Q2"/>
<dbReference type="EMBL" id="AGJL01000050">
    <property type="protein sequence ID" value="EHP84519.1"/>
    <property type="molecule type" value="Genomic_DNA"/>
</dbReference>
<evidence type="ECO:0000313" key="5">
    <source>
        <dbReference type="EMBL" id="EHP84519.1"/>
    </source>
</evidence>
<keyword evidence="2 3" id="KW-0129">CBS domain</keyword>
<keyword evidence="1" id="KW-0677">Repeat</keyword>
<dbReference type="SUPFAM" id="SSF54631">
    <property type="entry name" value="CBS-domain pair"/>
    <property type="match status" value="1"/>
</dbReference>
<dbReference type="Pfam" id="PF00571">
    <property type="entry name" value="CBS"/>
    <property type="match status" value="2"/>
</dbReference>
<evidence type="ECO:0000313" key="6">
    <source>
        <dbReference type="Proteomes" id="UP000003706"/>
    </source>
</evidence>
<proteinExistence type="predicted"/>
<dbReference type="STRING" id="647171.MetfoDRAFT_1626"/>
<name>H1L0Q2_9EURY</name>
<organism evidence="5 6">
    <name type="scientific">Methanotorris formicicus Mc-S-70</name>
    <dbReference type="NCBI Taxonomy" id="647171"/>
    <lineage>
        <taxon>Archaea</taxon>
        <taxon>Methanobacteriati</taxon>
        <taxon>Methanobacteriota</taxon>
        <taxon>Methanomada group</taxon>
        <taxon>Methanococci</taxon>
        <taxon>Methanococcales</taxon>
        <taxon>Methanocaldococcaceae</taxon>
        <taxon>Methanotorris</taxon>
    </lineage>
</organism>
<dbReference type="Proteomes" id="UP000003706">
    <property type="component" value="Unassembled WGS sequence"/>
</dbReference>
<protein>
    <submittedName>
        <fullName evidence="5">Putative signal transduction protein with CBS domains</fullName>
    </submittedName>
</protein>
<dbReference type="InterPro" id="IPR000644">
    <property type="entry name" value="CBS_dom"/>
</dbReference>
<dbReference type="PROSITE" id="PS51371">
    <property type="entry name" value="CBS"/>
    <property type="match status" value="2"/>
</dbReference>
<dbReference type="PANTHER" id="PTHR43080">
    <property type="entry name" value="CBS DOMAIN-CONTAINING PROTEIN CBSX3, MITOCHONDRIAL"/>
    <property type="match status" value="1"/>
</dbReference>
<dbReference type="InterPro" id="IPR046342">
    <property type="entry name" value="CBS_dom_sf"/>
</dbReference>
<feature type="domain" description="CBS" evidence="4">
    <location>
        <begin position="7"/>
        <end position="64"/>
    </location>
</feature>
<keyword evidence="6" id="KW-1185">Reference proteome</keyword>
<reference evidence="5 6" key="1">
    <citation type="submission" date="2011-09" db="EMBL/GenBank/DDBJ databases">
        <title>The draft genome of Methanotorris formicicus Mc-S-70.</title>
        <authorList>
            <consortium name="US DOE Joint Genome Institute (JGI-PGF)"/>
            <person name="Lucas S."/>
            <person name="Han J."/>
            <person name="Lapidus A."/>
            <person name="Cheng J.-F."/>
            <person name="Goodwin L."/>
            <person name="Pitluck S."/>
            <person name="Peters L."/>
            <person name="Land M.L."/>
            <person name="Hauser L."/>
            <person name="Sieprawska-Lupa M."/>
            <person name="Takai K."/>
            <person name="Miyazaki J."/>
            <person name="Whitman W."/>
            <person name="Woyke T.J."/>
        </authorList>
    </citation>
    <scope>NUCLEOTIDE SEQUENCE [LARGE SCALE GENOMIC DNA]</scope>
    <source>
        <strain evidence="5 6">Mc-S-70</strain>
    </source>
</reference>
<evidence type="ECO:0000256" key="1">
    <source>
        <dbReference type="ARBA" id="ARBA00022737"/>
    </source>
</evidence>
<dbReference type="OrthoDB" id="43333at2157"/>
<gene>
    <name evidence="5" type="ORF">MetfoDRAFT_1626</name>
</gene>
<evidence type="ECO:0000256" key="3">
    <source>
        <dbReference type="PROSITE-ProRule" id="PRU00703"/>
    </source>
</evidence>
<dbReference type="InterPro" id="IPR051257">
    <property type="entry name" value="Diverse_CBS-Domain"/>
</dbReference>
<comment type="caution">
    <text evidence="5">The sequence shown here is derived from an EMBL/GenBank/DDBJ whole genome shotgun (WGS) entry which is preliminary data.</text>
</comment>
<dbReference type="PIRSF" id="PIRSF006591">
    <property type="entry name" value="UCP006591_CBS_MJ1004"/>
    <property type="match status" value="1"/>
</dbReference>
<accession>H1L0Q2</accession>
<feature type="domain" description="CBS" evidence="4">
    <location>
        <begin position="69"/>
        <end position="129"/>
    </location>
</feature>
<dbReference type="PANTHER" id="PTHR43080:SF2">
    <property type="entry name" value="CBS DOMAIN-CONTAINING PROTEIN"/>
    <property type="match status" value="1"/>
</dbReference>
<dbReference type="Gene3D" id="3.10.580.10">
    <property type="entry name" value="CBS-domain"/>
    <property type="match status" value="2"/>
</dbReference>